<dbReference type="GO" id="GO:0008685">
    <property type="term" value="F:2-C-methyl-D-erythritol 2,4-cyclodiphosphate synthase activity"/>
    <property type="evidence" value="ECO:0007669"/>
    <property type="project" value="UniProtKB-EC"/>
</dbReference>
<dbReference type="PROSITE" id="PS01350">
    <property type="entry name" value="ISPF"/>
    <property type="match status" value="1"/>
</dbReference>
<dbReference type="EMBL" id="FOKY01000009">
    <property type="protein sequence ID" value="SFB83459.1"/>
    <property type="molecule type" value="Genomic_DNA"/>
</dbReference>
<comment type="pathway">
    <text evidence="3">Isoprenoid biosynthesis; isopentenyl diphosphate biosynthesis via DXP pathway; isopentenyl diphosphate from 1-deoxy-D-xylulose 5-phosphate: step 4/6.</text>
</comment>
<evidence type="ECO:0000256" key="5">
    <source>
        <dbReference type="ARBA" id="ARBA00022723"/>
    </source>
</evidence>
<dbReference type="CDD" id="cd00554">
    <property type="entry name" value="MECDP_synthase"/>
    <property type="match status" value="1"/>
</dbReference>
<keyword evidence="6 8" id="KW-0414">Isoprene biosynthesis</keyword>
<dbReference type="Gene3D" id="3.30.1330.50">
    <property type="entry name" value="2-C-methyl-D-erythritol 2,4-cyclodiphosphate synthase"/>
    <property type="match status" value="1"/>
</dbReference>
<comment type="catalytic activity">
    <reaction evidence="1 8">
        <text>4-CDP-2-C-methyl-D-erythritol 2-phosphate = 2-C-methyl-D-erythritol 2,4-cyclic diphosphate + CMP</text>
        <dbReference type="Rhea" id="RHEA:23864"/>
        <dbReference type="ChEBI" id="CHEBI:57919"/>
        <dbReference type="ChEBI" id="CHEBI:58483"/>
        <dbReference type="ChEBI" id="CHEBI:60377"/>
        <dbReference type="EC" id="4.6.1.12"/>
    </reaction>
</comment>
<dbReference type="STRING" id="34097.SAMN02745150_01000"/>
<dbReference type="GO" id="GO:0016114">
    <property type="term" value="P:terpenoid biosynthetic process"/>
    <property type="evidence" value="ECO:0007669"/>
    <property type="project" value="InterPro"/>
</dbReference>
<reference evidence="11" key="1">
    <citation type="submission" date="2016-10" db="EMBL/GenBank/DDBJ databases">
        <authorList>
            <person name="Varghese N."/>
            <person name="Submissions S."/>
        </authorList>
    </citation>
    <scope>NUCLEOTIDE SEQUENCE [LARGE SCALE GENOMIC DNA]</scope>
    <source>
        <strain evidence="11">ATCC 43811</strain>
    </source>
</reference>
<dbReference type="InterPro" id="IPR020555">
    <property type="entry name" value="MECDP_synthase_CS"/>
</dbReference>
<dbReference type="Proteomes" id="UP000240042">
    <property type="component" value="Unassembled WGS sequence"/>
</dbReference>
<comment type="similarity">
    <text evidence="8">Belongs to the IspF family.</text>
</comment>
<comment type="cofactor">
    <cofactor evidence="2">
        <name>a divalent metal cation</name>
        <dbReference type="ChEBI" id="CHEBI:60240"/>
    </cofactor>
</comment>
<organism evidence="10 11">
    <name type="scientific">Brevinema andersonii</name>
    <dbReference type="NCBI Taxonomy" id="34097"/>
    <lineage>
        <taxon>Bacteria</taxon>
        <taxon>Pseudomonadati</taxon>
        <taxon>Spirochaetota</taxon>
        <taxon>Spirochaetia</taxon>
        <taxon>Brevinematales</taxon>
        <taxon>Brevinemataceae</taxon>
        <taxon>Brevinema</taxon>
    </lineage>
</organism>
<evidence type="ECO:0000313" key="11">
    <source>
        <dbReference type="Proteomes" id="UP000240042"/>
    </source>
</evidence>
<dbReference type="OrthoDB" id="9804336at2"/>
<protein>
    <recommendedName>
        <fullName evidence="4 8">2-C-methyl-D-erythritol 2,4-cyclodiphosphate synthase</fullName>
        <ecNumber evidence="4 8">4.6.1.12</ecNumber>
    </recommendedName>
</protein>
<keyword evidence="11" id="KW-1185">Reference proteome</keyword>
<dbReference type="RefSeq" id="WP_092319249.1">
    <property type="nucleotide sequence ID" value="NZ_FOKY01000009.1"/>
</dbReference>
<dbReference type="UniPathway" id="UPA00056">
    <property type="reaction ID" value="UER00095"/>
</dbReference>
<dbReference type="PANTHER" id="PTHR43181:SF1">
    <property type="entry name" value="2-C-METHYL-D-ERYTHRITOL 2,4-CYCLODIPHOSPHATE SYNTHASE, CHLOROPLASTIC"/>
    <property type="match status" value="1"/>
</dbReference>
<keyword evidence="5" id="KW-0479">Metal-binding</keyword>
<dbReference type="SUPFAM" id="SSF69765">
    <property type="entry name" value="IpsF-like"/>
    <property type="match status" value="1"/>
</dbReference>
<evidence type="ECO:0000313" key="10">
    <source>
        <dbReference type="EMBL" id="SFB83459.1"/>
    </source>
</evidence>
<proteinExistence type="inferred from homology"/>
<name>A0A1I1E8F1_BREAD</name>
<dbReference type="GO" id="GO:0046872">
    <property type="term" value="F:metal ion binding"/>
    <property type="evidence" value="ECO:0007669"/>
    <property type="project" value="UniProtKB-KW"/>
</dbReference>
<feature type="domain" description="2-C-methyl-D-erythritol 2,4-cyclodiphosphate synthase" evidence="9">
    <location>
        <begin position="3"/>
        <end position="141"/>
    </location>
</feature>
<dbReference type="AlphaFoldDB" id="A0A1I1E8F1"/>
<dbReference type="InterPro" id="IPR036571">
    <property type="entry name" value="MECDP_synthase_sf"/>
</dbReference>
<keyword evidence="7 8" id="KW-0456">Lyase</keyword>
<dbReference type="NCBIfam" id="TIGR00151">
    <property type="entry name" value="ispF"/>
    <property type="match status" value="1"/>
</dbReference>
<sequence length="157" mass="17538">MYRVALGYDLHRMAPQKNSSIICGGIEIPCDFVIKDAHSDGDVVLHALTDAFLSLCSTDIGQKFPNTDPLNYGRSSQDFILYASSQMEKYNVINVDIIVICDFPKIAPYTLQIAHHIADLLSMDAGNISIRGKTTENTQPFSIQAYTNVLFKKKENY</sequence>
<evidence type="ECO:0000256" key="7">
    <source>
        <dbReference type="ARBA" id="ARBA00023239"/>
    </source>
</evidence>
<evidence type="ECO:0000256" key="4">
    <source>
        <dbReference type="ARBA" id="ARBA00012579"/>
    </source>
</evidence>
<dbReference type="PANTHER" id="PTHR43181">
    <property type="entry name" value="2-C-METHYL-D-ERYTHRITOL 2,4-CYCLODIPHOSPHATE SYNTHASE, CHLOROPLASTIC"/>
    <property type="match status" value="1"/>
</dbReference>
<dbReference type="Pfam" id="PF02542">
    <property type="entry name" value="YgbB"/>
    <property type="match status" value="1"/>
</dbReference>
<evidence type="ECO:0000256" key="1">
    <source>
        <dbReference type="ARBA" id="ARBA00000200"/>
    </source>
</evidence>
<evidence type="ECO:0000256" key="6">
    <source>
        <dbReference type="ARBA" id="ARBA00023229"/>
    </source>
</evidence>
<evidence type="ECO:0000256" key="3">
    <source>
        <dbReference type="ARBA" id="ARBA00004709"/>
    </source>
</evidence>
<evidence type="ECO:0000259" key="9">
    <source>
        <dbReference type="Pfam" id="PF02542"/>
    </source>
</evidence>
<dbReference type="EC" id="4.6.1.12" evidence="4 8"/>
<accession>A0A1I1E8F1</accession>
<gene>
    <name evidence="10" type="ORF">SAMN02745150_01000</name>
</gene>
<evidence type="ECO:0000256" key="8">
    <source>
        <dbReference type="RuleBase" id="RU004395"/>
    </source>
</evidence>
<dbReference type="InterPro" id="IPR003526">
    <property type="entry name" value="MECDP_synthase"/>
</dbReference>
<dbReference type="GO" id="GO:0019288">
    <property type="term" value="P:isopentenyl diphosphate biosynthetic process, methylerythritol 4-phosphate pathway"/>
    <property type="evidence" value="ECO:0007669"/>
    <property type="project" value="UniProtKB-UniPathway"/>
</dbReference>
<evidence type="ECO:0000256" key="2">
    <source>
        <dbReference type="ARBA" id="ARBA00001968"/>
    </source>
</evidence>